<dbReference type="PANTHER" id="PTHR12303:SF6">
    <property type="entry name" value="CARNOSINE N-METHYLTRANSFERASE"/>
    <property type="match status" value="1"/>
</dbReference>
<accession>W6MMJ9</accession>
<keyword evidence="7" id="KW-1185">Reference proteome</keyword>
<proteinExistence type="inferred from homology"/>
<dbReference type="EMBL" id="HG793126">
    <property type="protein sequence ID" value="CDK26162.1"/>
    <property type="molecule type" value="Genomic_DNA"/>
</dbReference>
<dbReference type="PANTHER" id="PTHR12303">
    <property type="entry name" value="CARNOSINE N-METHYLTRANSFERASE"/>
    <property type="match status" value="1"/>
</dbReference>
<reference evidence="6" key="1">
    <citation type="submission" date="2013-12" db="EMBL/GenBank/DDBJ databases">
        <authorList>
            <person name="Genoscope - CEA"/>
        </authorList>
    </citation>
    <scope>NUCLEOTIDE SEQUENCE</scope>
    <source>
        <strain evidence="6">CBS 1993</strain>
    </source>
</reference>
<evidence type="ECO:0000256" key="3">
    <source>
        <dbReference type="ARBA" id="ARBA00022603"/>
    </source>
</evidence>
<evidence type="ECO:0000256" key="5">
    <source>
        <dbReference type="ARBA" id="ARBA00022691"/>
    </source>
</evidence>
<dbReference type="GO" id="GO:0030735">
    <property type="term" value="F:carnosine N-methyltransferase activity"/>
    <property type="evidence" value="ECO:0007669"/>
    <property type="project" value="UniProtKB-EC"/>
</dbReference>
<dbReference type="Pfam" id="PF07942">
    <property type="entry name" value="CARME"/>
    <property type="match status" value="1"/>
</dbReference>
<dbReference type="AlphaFoldDB" id="W6MMJ9"/>
<protein>
    <recommendedName>
        <fullName evidence="2">carnosine N-methyltransferase</fullName>
        <ecNumber evidence="2">2.1.1.22</ecNumber>
    </recommendedName>
</protein>
<comment type="similarity">
    <text evidence="1">Belongs to the carnosine N-methyltransferase family.</text>
</comment>
<reference evidence="6" key="2">
    <citation type="submission" date="2014-02" db="EMBL/GenBank/DDBJ databases">
        <title>Complete DNA sequence of /Kuraishia capsulata/ illustrates novel genomic features among budding yeasts (/Saccharomycotina/).</title>
        <authorList>
            <person name="Morales L."/>
            <person name="Noel B."/>
            <person name="Porcel B."/>
            <person name="Marcet-Houben M."/>
            <person name="Hullo M-F."/>
            <person name="Sacerdot C."/>
            <person name="Tekaia F."/>
            <person name="Leh-Louis V."/>
            <person name="Despons L."/>
            <person name="Khanna V."/>
            <person name="Aury J-M."/>
            <person name="Barbe V."/>
            <person name="Couloux A."/>
            <person name="Labadie K."/>
            <person name="Pelletier E."/>
            <person name="Souciet J-L."/>
            <person name="Boekhout T."/>
            <person name="Gabaldon T."/>
            <person name="Wincker P."/>
            <person name="Dujon B."/>
        </authorList>
    </citation>
    <scope>NUCLEOTIDE SEQUENCE</scope>
    <source>
        <strain evidence="6">CBS 1993</strain>
    </source>
</reference>
<dbReference type="InterPro" id="IPR029063">
    <property type="entry name" value="SAM-dependent_MTases_sf"/>
</dbReference>
<gene>
    <name evidence="6" type="ORF">KUCA_T00002133001</name>
</gene>
<dbReference type="GO" id="GO:0032259">
    <property type="term" value="P:methylation"/>
    <property type="evidence" value="ECO:0007669"/>
    <property type="project" value="UniProtKB-KW"/>
</dbReference>
<dbReference type="HOGENOM" id="CLU_030612_1_2_1"/>
<dbReference type="SMART" id="SM01296">
    <property type="entry name" value="N2227"/>
    <property type="match status" value="1"/>
</dbReference>
<evidence type="ECO:0000313" key="6">
    <source>
        <dbReference type="EMBL" id="CDK26162.1"/>
    </source>
</evidence>
<evidence type="ECO:0000256" key="4">
    <source>
        <dbReference type="ARBA" id="ARBA00022679"/>
    </source>
</evidence>
<keyword evidence="5" id="KW-0949">S-adenosyl-L-methionine</keyword>
<dbReference type="SUPFAM" id="SSF53335">
    <property type="entry name" value="S-adenosyl-L-methionine-dependent methyltransferases"/>
    <property type="match status" value="1"/>
</dbReference>
<keyword evidence="3" id="KW-0489">Methyltransferase</keyword>
<keyword evidence="4" id="KW-0808">Transferase</keyword>
<organism evidence="6 7">
    <name type="scientific">Kuraishia capsulata CBS 1993</name>
    <dbReference type="NCBI Taxonomy" id="1382522"/>
    <lineage>
        <taxon>Eukaryota</taxon>
        <taxon>Fungi</taxon>
        <taxon>Dikarya</taxon>
        <taxon>Ascomycota</taxon>
        <taxon>Saccharomycotina</taxon>
        <taxon>Pichiomycetes</taxon>
        <taxon>Pichiales</taxon>
        <taxon>Pichiaceae</taxon>
        <taxon>Kuraishia</taxon>
    </lineage>
</organism>
<dbReference type="GeneID" id="34519558"/>
<evidence type="ECO:0000256" key="2">
    <source>
        <dbReference type="ARBA" id="ARBA00012003"/>
    </source>
</evidence>
<evidence type="ECO:0000256" key="1">
    <source>
        <dbReference type="ARBA" id="ARBA00010086"/>
    </source>
</evidence>
<dbReference type="Proteomes" id="UP000019384">
    <property type="component" value="Unassembled WGS sequence"/>
</dbReference>
<dbReference type="STRING" id="1382522.W6MMJ9"/>
<name>W6MMJ9_9ASCO</name>
<sequence>MDAQSDIEESNVLTSVLSAFYGYGDWLRSTHLTPKTIRYDSLSAEDQKLLAWFPEYLQRFAKAIDANEKLFQEIAVSSAENFGVPIDPIAWHHALESDFAKVDNVVSQILREWTEDGKAERDVCFGKILGELQERFPNVEERPQLKCLLPGTGLGRMLLEMVRLGFLSIGNEYTYHMITMSFFILNNVQRPNQYTLHPFLGKSKNVSSRENQLKSVTFPDSSPHERTKFMEQNPQIEFSDLMSMVTGSFLDLYGPPGLSFSNEYTANIETAEFRSQNKSSLDVIATCFFLDTAINIIDYLKAIHHCLKPNGIWLNFGPLLWHWEDDNTTIKLTSQNRDGSQKDEYVPTKGLELSRDDLIQLCNDIGFVFEKHESGLEATYGSDRRSLGEFRYKCEFWVCRKSQK</sequence>
<dbReference type="InterPro" id="IPR012901">
    <property type="entry name" value="CARME"/>
</dbReference>
<dbReference type="OrthoDB" id="978at2759"/>
<dbReference type="EC" id="2.1.1.22" evidence="2"/>
<evidence type="ECO:0000313" key="7">
    <source>
        <dbReference type="Proteomes" id="UP000019384"/>
    </source>
</evidence>
<dbReference type="RefSeq" id="XP_022458170.1">
    <property type="nucleotide sequence ID" value="XM_022604383.1"/>
</dbReference>